<evidence type="ECO:0000313" key="1">
    <source>
        <dbReference type="EMBL" id="VXA56786.1"/>
    </source>
</evidence>
<dbReference type="AlphaFoldDB" id="A0A653K9U3"/>
<proteinExistence type="predicted"/>
<sequence length="51" mass="5768">MQDSVYCADLNKGDKPILTSVALKNAENMRKLIKKYLIELKKQKKTGTSLV</sequence>
<dbReference type="EMBL" id="CABWKZ010000023">
    <property type="protein sequence ID" value="VXA56786.1"/>
    <property type="molecule type" value="Genomic_DNA"/>
</dbReference>
<accession>A0A653K9U3</accession>
<gene>
    <name evidence="1" type="ORF">ACI8B_30251</name>
</gene>
<reference evidence="1 2" key="1">
    <citation type="submission" date="2019-10" db="EMBL/GenBank/DDBJ databases">
        <authorList>
            <person name="Karimi E."/>
        </authorList>
    </citation>
    <scope>NUCLEOTIDE SEQUENCE [LARGE SCALE GENOMIC DNA]</scope>
    <source>
        <strain evidence="1">Acinetobacter sp. 8BE</strain>
    </source>
</reference>
<protein>
    <submittedName>
        <fullName evidence="1">Uncharacterized protein</fullName>
    </submittedName>
</protein>
<name>A0A653K9U3_9GAMM</name>
<organism evidence="1 2">
    <name type="scientific">Acinetobacter proteolyticus</name>
    <dbReference type="NCBI Taxonomy" id="1776741"/>
    <lineage>
        <taxon>Bacteria</taxon>
        <taxon>Pseudomonadati</taxon>
        <taxon>Pseudomonadota</taxon>
        <taxon>Gammaproteobacteria</taxon>
        <taxon>Moraxellales</taxon>
        <taxon>Moraxellaceae</taxon>
        <taxon>Acinetobacter</taxon>
    </lineage>
</organism>
<evidence type="ECO:0000313" key="2">
    <source>
        <dbReference type="Proteomes" id="UP000430404"/>
    </source>
</evidence>
<dbReference type="Proteomes" id="UP000430404">
    <property type="component" value="Unassembled WGS sequence"/>
</dbReference>